<comment type="caution">
    <text evidence="1">The sequence shown here is derived from an EMBL/GenBank/DDBJ whole genome shotgun (WGS) entry which is preliminary data.</text>
</comment>
<gene>
    <name evidence="1" type="ORF">NSU_4094</name>
</gene>
<evidence type="ECO:0000313" key="1">
    <source>
        <dbReference type="EMBL" id="EHJ58865.1"/>
    </source>
</evidence>
<dbReference type="Proteomes" id="UP000004030">
    <property type="component" value="Unassembled WGS sequence"/>
</dbReference>
<dbReference type="PATRIC" id="fig|1088721.3.peg.4031"/>
<keyword evidence="2" id="KW-1185">Reference proteome</keyword>
<evidence type="ECO:0000313" key="2">
    <source>
        <dbReference type="Proteomes" id="UP000004030"/>
    </source>
</evidence>
<reference evidence="1 2" key="1">
    <citation type="journal article" date="2012" name="J. Bacteriol.">
        <title>Genome sequence of benzo(a)pyrene-degrading bacterium Novosphingobium pentaromativorans US6-1.</title>
        <authorList>
            <person name="Luo Y.R."/>
            <person name="Kang S.G."/>
            <person name="Kim S.J."/>
            <person name="Kim M.R."/>
            <person name="Li N."/>
            <person name="Lee J.H."/>
            <person name="Kwon K.K."/>
        </authorList>
    </citation>
    <scope>NUCLEOTIDE SEQUENCE [LARGE SCALE GENOMIC DNA]</scope>
    <source>
        <strain evidence="1 2">US6-1</strain>
    </source>
</reference>
<accession>G6EIC4</accession>
<name>G6EIC4_9SPHN</name>
<organism evidence="1 2">
    <name type="scientific">Novosphingobium pentaromativorans US6-1</name>
    <dbReference type="NCBI Taxonomy" id="1088721"/>
    <lineage>
        <taxon>Bacteria</taxon>
        <taxon>Pseudomonadati</taxon>
        <taxon>Pseudomonadota</taxon>
        <taxon>Alphaproteobacteria</taxon>
        <taxon>Sphingomonadales</taxon>
        <taxon>Sphingomonadaceae</taxon>
        <taxon>Novosphingobium</taxon>
    </lineage>
</organism>
<protein>
    <submittedName>
        <fullName evidence="1">Uncharacterized protein</fullName>
    </submittedName>
</protein>
<dbReference type="AlphaFoldDB" id="G6EIC4"/>
<sequence>MDALILPLLRISKGWLAGRGVHDNRPAEMLAYRGNPPHGGSN</sequence>
<dbReference type="EMBL" id="AGFM01000064">
    <property type="protein sequence ID" value="EHJ58865.1"/>
    <property type="molecule type" value="Genomic_DNA"/>
</dbReference>
<proteinExistence type="predicted"/>